<comment type="caution">
    <text evidence="1">The sequence shown here is derived from an EMBL/GenBank/DDBJ whole genome shotgun (WGS) entry which is preliminary data.</text>
</comment>
<sequence length="147" mass="16551">MKLMIVKRKWLTILALALAVGLVSWYVSNTDVQVTNGEQTQQKFVINMVTGEFSSETEDGKEIESYRWDPGTVMIPKGKEVLLSIYGVNGKEHPFIIEGTHYKGTVKKGEETLLSVQFDKAGIYRLICKTHARIENNGPMIAYLIVD</sequence>
<gene>
    <name evidence="1" type="ORF">JOC83_002520</name>
</gene>
<dbReference type="SUPFAM" id="SSF49503">
    <property type="entry name" value="Cupredoxins"/>
    <property type="match status" value="1"/>
</dbReference>
<name>A0ABS2QW21_9BACI</name>
<dbReference type="Proteomes" id="UP000809829">
    <property type="component" value="Unassembled WGS sequence"/>
</dbReference>
<dbReference type="EMBL" id="JAFBFC010000004">
    <property type="protein sequence ID" value="MBM7703671.1"/>
    <property type="molecule type" value="Genomic_DNA"/>
</dbReference>
<organism evidence="1 2">
    <name type="scientific">Priestia iocasae</name>
    <dbReference type="NCBI Taxonomy" id="2291674"/>
    <lineage>
        <taxon>Bacteria</taxon>
        <taxon>Bacillati</taxon>
        <taxon>Bacillota</taxon>
        <taxon>Bacilli</taxon>
        <taxon>Bacillales</taxon>
        <taxon>Bacillaceae</taxon>
        <taxon>Priestia</taxon>
    </lineage>
</organism>
<accession>A0ABS2QW21</accession>
<keyword evidence="2" id="KW-1185">Reference proteome</keyword>
<evidence type="ECO:0000313" key="2">
    <source>
        <dbReference type="Proteomes" id="UP000809829"/>
    </source>
</evidence>
<protein>
    <submittedName>
        <fullName evidence="1">Plastocyanin</fullName>
    </submittedName>
</protein>
<dbReference type="Gene3D" id="2.60.40.420">
    <property type="entry name" value="Cupredoxins - blue copper proteins"/>
    <property type="match status" value="1"/>
</dbReference>
<proteinExistence type="predicted"/>
<evidence type="ECO:0000313" key="1">
    <source>
        <dbReference type="EMBL" id="MBM7703671.1"/>
    </source>
</evidence>
<dbReference type="InterPro" id="IPR008972">
    <property type="entry name" value="Cupredoxin"/>
</dbReference>
<reference evidence="1 2" key="1">
    <citation type="submission" date="2021-01" db="EMBL/GenBank/DDBJ databases">
        <title>Genomic Encyclopedia of Type Strains, Phase IV (KMG-IV): sequencing the most valuable type-strain genomes for metagenomic binning, comparative biology and taxonomic classification.</title>
        <authorList>
            <person name="Goeker M."/>
        </authorList>
    </citation>
    <scope>NUCLEOTIDE SEQUENCE [LARGE SCALE GENOMIC DNA]</scope>
    <source>
        <strain evidence="1 2">DSM 104297</strain>
    </source>
</reference>